<dbReference type="PANTHER" id="PTHR43668:SF5">
    <property type="entry name" value="AMIDOHYDROLASE 3 DOMAIN-CONTAINING PROTEIN"/>
    <property type="match status" value="1"/>
</dbReference>
<evidence type="ECO:0000259" key="2">
    <source>
        <dbReference type="Pfam" id="PF01979"/>
    </source>
</evidence>
<gene>
    <name evidence="3" type="ORF">HGRIS_012604</name>
</gene>
<dbReference type="InterPro" id="IPR050138">
    <property type="entry name" value="DHOase/Allantoinase_Hydrolase"/>
</dbReference>
<proteinExistence type="predicted"/>
<accession>A0ABR3ISX0</accession>
<dbReference type="InterPro" id="IPR011059">
    <property type="entry name" value="Metal-dep_hydrolase_composite"/>
</dbReference>
<feature type="transmembrane region" description="Helical" evidence="1">
    <location>
        <begin position="21"/>
        <end position="39"/>
    </location>
</feature>
<dbReference type="Proteomes" id="UP001556367">
    <property type="component" value="Unassembled WGS sequence"/>
</dbReference>
<keyword evidence="1" id="KW-1133">Transmembrane helix</keyword>
<dbReference type="InterPro" id="IPR006680">
    <property type="entry name" value="Amidohydro-rel"/>
</dbReference>
<dbReference type="SUPFAM" id="SSF51338">
    <property type="entry name" value="Composite domain of metallo-dependent hydrolases"/>
    <property type="match status" value="1"/>
</dbReference>
<evidence type="ECO:0000256" key="1">
    <source>
        <dbReference type="SAM" id="Phobius"/>
    </source>
</evidence>
<reference evidence="4" key="1">
    <citation type="submission" date="2024-06" db="EMBL/GenBank/DDBJ databases">
        <title>Multi-omics analyses provide insights into the biosynthesis of the anticancer antibiotic pleurotin in Hohenbuehelia grisea.</title>
        <authorList>
            <person name="Weaver J.A."/>
            <person name="Alberti F."/>
        </authorList>
    </citation>
    <scope>NUCLEOTIDE SEQUENCE [LARGE SCALE GENOMIC DNA]</scope>
    <source>
        <strain evidence="4">T-177</strain>
    </source>
</reference>
<keyword evidence="4" id="KW-1185">Reference proteome</keyword>
<keyword evidence="1" id="KW-0472">Membrane</keyword>
<protein>
    <recommendedName>
        <fullName evidence="2">Amidohydrolase-related domain-containing protein</fullName>
    </recommendedName>
</protein>
<feature type="domain" description="Amidohydrolase-related" evidence="2">
    <location>
        <begin position="404"/>
        <end position="495"/>
    </location>
</feature>
<keyword evidence="1" id="KW-0812">Transmembrane</keyword>
<evidence type="ECO:0000313" key="3">
    <source>
        <dbReference type="EMBL" id="KAL0946373.1"/>
    </source>
</evidence>
<evidence type="ECO:0000313" key="4">
    <source>
        <dbReference type="Proteomes" id="UP001556367"/>
    </source>
</evidence>
<dbReference type="Pfam" id="PF01979">
    <property type="entry name" value="Amidohydro_1"/>
    <property type="match status" value="1"/>
</dbReference>
<comment type="caution">
    <text evidence="3">The sequence shown here is derived from an EMBL/GenBank/DDBJ whole genome shotgun (WGS) entry which is preliminary data.</text>
</comment>
<dbReference type="Gene3D" id="3.20.20.140">
    <property type="entry name" value="Metal-dependent hydrolases"/>
    <property type="match status" value="2"/>
</dbReference>
<sequence>MKEGLGSSQRPYRTRTYYNHALTTTFICLILLSFIYLHSVRSPRNGHLARVSNARLSARCKYLRTPAGPPPSFYKRTQSDRYVDGTRPVLLRNAKIWTSRANGTEVIHGDLLLDKGILKAEGRVPRAMLIGMPDVETVELHGAWVTPGLVDLHSHIGVAPMPRHSGTTDSNSHRMPILPFLRSIDGLNTHDASYELSISGGVTTAQVLPGSANNIGGQAFVIKLRPTAEKSSLSKVLEPPFTLNQSLQDRDFDFSVPPRWRHMKHACGENPDRLYSQTRMDAAWNFRHAYDEARKVKEAQDEFCAAVEQSRAVASTEFPESPLELESLVDVLRGRVKLSIHCYEAVDLDMIVRLSNEFKFPVASFHHAGETYLVPDLLKSAWGGAPSIALFAANARKKREAYRNSEFAPKVLADHGIPVVMKSDHPVLNSRYLLYEAQLAHFYGLDEATALMSVTSTPASAAGLGHRVGTIAKGYDADIVIWDSHPLSLGATPRQVFIDGIAQISEPHHLSKPRTSQEPPHTPDFSREAADAVKHQGTPPLEAKRVIHSGVVKFIGVRSLYVQDKGNIQTLFDYELRDERLNPSQISNWTVFVRDGALECYTPARQESACAHVTEIQPEVVIDLDGGSLSPGITSFGSPLGLVEIRLEPSTNDGQVYDPLQQQVSGLLGGADAAPVRASDGLQLGGRNTLLAYRGGVTQAITAPMGSGFLLGVSVSFSTGAKHSLERGAIIQHENALHVALNRRIGASVSTQIAALRRKLFGSSVDADGAAWARIREGEIPLVVHVDNADIMATLLKLKDEYESATGRTLLVTFSDAIEAHLLAEDIARSNISVILTARKPFPFDWDTRRILPGAPLSAETALSTLLEKNVNVAVGVVDEFDARHARFDLAWAQLDSNGAIKKENAIALVTSNLHRALGLTDLGSDLVAYKGGDMFSMESKIVAVVSRRRKVIDMF</sequence>
<name>A0ABR3ISX0_9AGAR</name>
<dbReference type="PANTHER" id="PTHR43668">
    <property type="entry name" value="ALLANTOINASE"/>
    <property type="match status" value="1"/>
</dbReference>
<organism evidence="3 4">
    <name type="scientific">Hohenbuehelia grisea</name>
    <dbReference type="NCBI Taxonomy" id="104357"/>
    <lineage>
        <taxon>Eukaryota</taxon>
        <taxon>Fungi</taxon>
        <taxon>Dikarya</taxon>
        <taxon>Basidiomycota</taxon>
        <taxon>Agaricomycotina</taxon>
        <taxon>Agaricomycetes</taxon>
        <taxon>Agaricomycetidae</taxon>
        <taxon>Agaricales</taxon>
        <taxon>Pleurotineae</taxon>
        <taxon>Pleurotaceae</taxon>
        <taxon>Hohenbuehelia</taxon>
    </lineage>
</organism>
<dbReference type="SUPFAM" id="SSF51556">
    <property type="entry name" value="Metallo-dependent hydrolases"/>
    <property type="match status" value="1"/>
</dbReference>
<dbReference type="InterPro" id="IPR032466">
    <property type="entry name" value="Metal_Hydrolase"/>
</dbReference>
<dbReference type="EMBL" id="JASNQZ010000015">
    <property type="protein sequence ID" value="KAL0946373.1"/>
    <property type="molecule type" value="Genomic_DNA"/>
</dbReference>